<dbReference type="PROSITE" id="PS51375">
    <property type="entry name" value="PPR"/>
    <property type="match status" value="3"/>
</dbReference>
<dbReference type="Pfam" id="PF01535">
    <property type="entry name" value="PPR"/>
    <property type="match status" value="2"/>
</dbReference>
<proteinExistence type="predicted"/>
<evidence type="ECO:0008006" key="6">
    <source>
        <dbReference type="Google" id="ProtNLM"/>
    </source>
</evidence>
<keyword evidence="1" id="KW-0677">Repeat</keyword>
<dbReference type="STRING" id="43335.A0A4U5QLJ1"/>
<dbReference type="NCBIfam" id="TIGR00756">
    <property type="entry name" value="PPR"/>
    <property type="match status" value="1"/>
</dbReference>
<dbReference type="PANTHER" id="PTHR46935">
    <property type="entry name" value="OS01G0674700 PROTEIN"/>
    <property type="match status" value="1"/>
</dbReference>
<evidence type="ECO:0000313" key="5">
    <source>
        <dbReference type="EMBL" id="TKS11624.1"/>
    </source>
</evidence>
<dbReference type="InterPro" id="IPR044645">
    <property type="entry name" value="DG1/EMB2279-like"/>
</dbReference>
<dbReference type="AlphaFoldDB" id="A0A4U5QLJ1"/>
<dbReference type="GO" id="GO:0009507">
    <property type="term" value="C:chloroplast"/>
    <property type="evidence" value="ECO:0007669"/>
    <property type="project" value="TreeGrafter"/>
</dbReference>
<dbReference type="InterPro" id="IPR011990">
    <property type="entry name" value="TPR-like_helical_dom_sf"/>
</dbReference>
<evidence type="ECO:0000256" key="3">
    <source>
        <dbReference type="SAM" id="Coils"/>
    </source>
</evidence>
<evidence type="ECO:0000256" key="2">
    <source>
        <dbReference type="PROSITE-ProRule" id="PRU00708"/>
    </source>
</evidence>
<accession>A0A4U5QLJ1</accession>
<reference evidence="5" key="1">
    <citation type="submission" date="2018-10" db="EMBL/GenBank/DDBJ databases">
        <title>Population genomic analysis revealed the cold adaptation of white poplar.</title>
        <authorList>
            <person name="Liu Y.-J."/>
        </authorList>
    </citation>
    <scope>NUCLEOTIDE SEQUENCE [LARGE SCALE GENOMIC DNA]</scope>
    <source>
        <strain evidence="5">PAL-ZL1</strain>
    </source>
</reference>
<feature type="repeat" description="PPR" evidence="2">
    <location>
        <begin position="250"/>
        <end position="280"/>
    </location>
</feature>
<sequence>MEAAIASSSSSLPQFEPNIEAIKRRLLKRGVYPTPKIVHNLRKKEIQKHNRKLNKDVELQRQALFVLEEESHFQALKHEYKEFNKAISEERRGESGGGLLVGKPWERIEKVKLKEIGSGSREFNGGKLKRENLRQLKEVFEGNLKWVFDDDIDVEDSDWLRSGSEEKWDPAKRWRGEGEAIRFIVDRLSCRDVSVKDWKLAKIMKQSGLRFSEGQLLKIVEELGNNGKWSQAMAVVEWVYNDKERRDCKSRFVYTKLLSVLGKERRPQEALSIFNLMREDRRIYPDMAAYHSIAVTLGQTGLLKELVKVIECMRHRPSKRINNMLNKNWDPVLEPDLVIYNAILNACVPSQQWKGVSWVFQQLRRCGLKPNGATYGLAMEVMLNSGKYESVHEYFRKMKKSGESLKALTYKVLVRAFWEEGRVNEAVEAVRDMEKRGVVGAASVYYELACCLCYNGRWQDAMLEVEKMKRLRYKKPLEVSLTGMIASSMDGGHIDNCISIFEHMKAHCVPNIGTINTMLKVYSRSDLFSEAKELFEDIKGVDHSGTTIIPDGYTYSSMLEVSARVLQWEYFEYVYKDMSFSGYQLDQIKYAPLLVEASRSGKSHLLEHAFDEILEAGEIPHPLLFTEMVFQATAQENYERAVTLVNTMAHASFQISERQWTDLFEKNGEKISQDSLEKLLDAVGHCRMASEVTVSNLSRSLRSLCRPGSSGGNRSAFMLTTSASMVDGNLELDEDTFVNKTSIIPDMSLVNSSSTNREGDDPEAASSTGNSVNGLEVATNLLVKRDVFADDVASGASTDCLDKKLSNILLEESAKDAEEVELEIGTTEANDLYRSELPSAQAILDVWKESRKKG</sequence>
<dbReference type="Pfam" id="PF13812">
    <property type="entry name" value="PPR_3"/>
    <property type="match status" value="1"/>
</dbReference>
<evidence type="ECO:0000256" key="4">
    <source>
        <dbReference type="SAM" id="MobiDB-lite"/>
    </source>
</evidence>
<evidence type="ECO:0000256" key="1">
    <source>
        <dbReference type="ARBA" id="ARBA00022737"/>
    </source>
</evidence>
<organism evidence="5">
    <name type="scientific">Populus alba</name>
    <name type="common">White poplar</name>
    <dbReference type="NCBI Taxonomy" id="43335"/>
    <lineage>
        <taxon>Eukaryota</taxon>
        <taxon>Viridiplantae</taxon>
        <taxon>Streptophyta</taxon>
        <taxon>Embryophyta</taxon>
        <taxon>Tracheophyta</taxon>
        <taxon>Spermatophyta</taxon>
        <taxon>Magnoliopsida</taxon>
        <taxon>eudicotyledons</taxon>
        <taxon>Gunneridae</taxon>
        <taxon>Pentapetalae</taxon>
        <taxon>rosids</taxon>
        <taxon>fabids</taxon>
        <taxon>Malpighiales</taxon>
        <taxon>Salicaceae</taxon>
        <taxon>Saliceae</taxon>
        <taxon>Populus</taxon>
    </lineage>
</organism>
<gene>
    <name evidence="5" type="ORF">D5086_0000071290</name>
</gene>
<comment type="caution">
    <text evidence="5">The sequence shown here is derived from an EMBL/GenBank/DDBJ whole genome shotgun (WGS) entry which is preliminary data.</text>
</comment>
<dbReference type="GO" id="GO:0009658">
    <property type="term" value="P:chloroplast organization"/>
    <property type="evidence" value="ECO:0007669"/>
    <property type="project" value="InterPro"/>
</dbReference>
<name>A0A4U5QLJ1_POPAL</name>
<feature type="coiled-coil region" evidence="3">
    <location>
        <begin position="43"/>
        <end position="70"/>
    </location>
</feature>
<feature type="region of interest" description="Disordered" evidence="4">
    <location>
        <begin position="749"/>
        <end position="771"/>
    </location>
</feature>
<feature type="repeat" description="PPR" evidence="2">
    <location>
        <begin position="406"/>
        <end position="440"/>
    </location>
</feature>
<dbReference type="PANTHER" id="PTHR46935:SF2">
    <property type="entry name" value="PENTACOTRIPEPTIDE-REPEAT REGION OF PRORP DOMAIN-CONTAINING PROTEIN"/>
    <property type="match status" value="1"/>
</dbReference>
<dbReference type="InterPro" id="IPR002885">
    <property type="entry name" value="PPR_rpt"/>
</dbReference>
<dbReference type="EMBL" id="RCHU01000197">
    <property type="protein sequence ID" value="TKS11624.1"/>
    <property type="molecule type" value="Genomic_DNA"/>
</dbReference>
<keyword evidence="3" id="KW-0175">Coiled coil</keyword>
<protein>
    <recommendedName>
        <fullName evidence="6">Pentatricopeptide repeat-containing protein</fullName>
    </recommendedName>
</protein>
<dbReference type="Gene3D" id="1.25.40.10">
    <property type="entry name" value="Tetratricopeptide repeat domain"/>
    <property type="match status" value="3"/>
</dbReference>
<feature type="repeat" description="PPR" evidence="2">
    <location>
        <begin position="336"/>
        <end position="370"/>
    </location>
</feature>